<organism evidence="1 2">
    <name type="scientific">Caballeronia novacaledonica</name>
    <dbReference type="NCBI Taxonomy" id="1544861"/>
    <lineage>
        <taxon>Bacteria</taxon>
        <taxon>Pseudomonadati</taxon>
        <taxon>Pseudomonadota</taxon>
        <taxon>Betaproteobacteria</taxon>
        <taxon>Burkholderiales</taxon>
        <taxon>Burkholderiaceae</taxon>
        <taxon>Caballeronia</taxon>
    </lineage>
</organism>
<evidence type="ECO:0000313" key="2">
    <source>
        <dbReference type="Proteomes" id="UP001055111"/>
    </source>
</evidence>
<protein>
    <submittedName>
        <fullName evidence="1">Uncharacterized protein</fullName>
    </submittedName>
</protein>
<gene>
    <name evidence="1" type="ORF">CBA19CS42_04155</name>
</gene>
<reference evidence="1" key="1">
    <citation type="submission" date="2022-09" db="EMBL/GenBank/DDBJ databases">
        <title>Isolation and characterization of 3-chlorobenzoate degrading bacteria from soils in Shizuoka.</title>
        <authorList>
            <person name="Ifat A."/>
            <person name="Ogawa N."/>
            <person name="Kimbara K."/>
            <person name="Moriuchi R."/>
            <person name="Dohra H."/>
            <person name="Shintani M."/>
        </authorList>
    </citation>
    <scope>NUCLEOTIDE SEQUENCE</scope>
    <source>
        <strain evidence="1">19CS4-2</strain>
    </source>
</reference>
<dbReference type="AlphaFoldDB" id="A0AA37MR56"/>
<evidence type="ECO:0000313" key="1">
    <source>
        <dbReference type="EMBL" id="GJH23669.1"/>
    </source>
</evidence>
<dbReference type="Proteomes" id="UP001055111">
    <property type="component" value="Unassembled WGS sequence"/>
</dbReference>
<accession>A0AA37MR56</accession>
<comment type="caution">
    <text evidence="1">The sequence shown here is derived from an EMBL/GenBank/DDBJ whole genome shotgun (WGS) entry which is preliminary data.</text>
</comment>
<dbReference type="EMBL" id="BPUS01000001">
    <property type="protein sequence ID" value="GJH23669.1"/>
    <property type="molecule type" value="Genomic_DNA"/>
</dbReference>
<proteinExistence type="predicted"/>
<sequence>MKRLLLVLMTILLADALAGCIVVPEHAYTYRPAHVYVY</sequence>
<name>A0AA37MR56_9BURK</name>